<dbReference type="PANTHER" id="PTHR37029">
    <property type="entry name" value="SSR1768 PROTEIN"/>
    <property type="match status" value="1"/>
</dbReference>
<protein>
    <recommendedName>
        <fullName evidence="3">DUF2283 domain-containing protein</fullName>
    </recommendedName>
</protein>
<dbReference type="STRING" id="1798325.A2834_00380"/>
<gene>
    <name evidence="1" type="ORF">A2834_00380</name>
</gene>
<sequence length="69" mass="7850">MKIQYDKQADALYIYIGKGKIKKTIKAGKNTLIDMGEKDRVLGVEFYKISRSVPKEQLQSISVELPVYA</sequence>
<proteinExistence type="predicted"/>
<name>A0A1F5VET4_9BACT</name>
<dbReference type="PANTHER" id="PTHR37029:SF1">
    <property type="entry name" value="SSR1768 PROTEIN"/>
    <property type="match status" value="1"/>
</dbReference>
<dbReference type="Proteomes" id="UP000179251">
    <property type="component" value="Unassembled WGS sequence"/>
</dbReference>
<dbReference type="EMBL" id="MFHD01000024">
    <property type="protein sequence ID" value="OGF61925.1"/>
    <property type="molecule type" value="Genomic_DNA"/>
</dbReference>
<comment type="caution">
    <text evidence="1">The sequence shown here is derived from an EMBL/GenBank/DDBJ whole genome shotgun (WGS) entry which is preliminary data.</text>
</comment>
<evidence type="ECO:0000313" key="1">
    <source>
        <dbReference type="EMBL" id="OGF61925.1"/>
    </source>
</evidence>
<reference evidence="1 2" key="1">
    <citation type="journal article" date="2016" name="Nat. Commun.">
        <title>Thousands of microbial genomes shed light on interconnected biogeochemical processes in an aquifer system.</title>
        <authorList>
            <person name="Anantharaman K."/>
            <person name="Brown C.T."/>
            <person name="Hug L.A."/>
            <person name="Sharon I."/>
            <person name="Castelle C.J."/>
            <person name="Probst A.J."/>
            <person name="Thomas B.C."/>
            <person name="Singh A."/>
            <person name="Wilkins M.J."/>
            <person name="Karaoz U."/>
            <person name="Brodie E.L."/>
            <person name="Williams K.H."/>
            <person name="Hubbard S.S."/>
            <person name="Banfield J.F."/>
        </authorList>
    </citation>
    <scope>NUCLEOTIDE SEQUENCE [LARGE SCALE GENOMIC DNA]</scope>
</reference>
<dbReference type="InterPro" id="IPR019270">
    <property type="entry name" value="DUF2283"/>
</dbReference>
<evidence type="ECO:0008006" key="3">
    <source>
        <dbReference type="Google" id="ProtNLM"/>
    </source>
</evidence>
<organism evidence="1 2">
    <name type="scientific">Candidatus Giovannonibacteria bacterium RIFCSPHIGHO2_01_FULL_45_23</name>
    <dbReference type="NCBI Taxonomy" id="1798325"/>
    <lineage>
        <taxon>Bacteria</taxon>
        <taxon>Candidatus Giovannoniibacteriota</taxon>
    </lineage>
</organism>
<dbReference type="Pfam" id="PF10049">
    <property type="entry name" value="DUF2283"/>
    <property type="match status" value="1"/>
</dbReference>
<evidence type="ECO:0000313" key="2">
    <source>
        <dbReference type="Proteomes" id="UP000179251"/>
    </source>
</evidence>
<dbReference type="AlphaFoldDB" id="A0A1F5VET4"/>
<accession>A0A1F5VET4</accession>